<evidence type="ECO:0008006" key="3">
    <source>
        <dbReference type="Google" id="ProtNLM"/>
    </source>
</evidence>
<dbReference type="Proteomes" id="UP000189670">
    <property type="component" value="Unassembled WGS sequence"/>
</dbReference>
<organism evidence="1 2">
    <name type="scientific">Candidatus Magnetoglobus multicellularis str. Araruama</name>
    <dbReference type="NCBI Taxonomy" id="890399"/>
    <lineage>
        <taxon>Bacteria</taxon>
        <taxon>Pseudomonadati</taxon>
        <taxon>Thermodesulfobacteriota</taxon>
        <taxon>Desulfobacteria</taxon>
        <taxon>Desulfobacterales</taxon>
        <taxon>Desulfobacteraceae</taxon>
        <taxon>Candidatus Magnetoglobus</taxon>
    </lineage>
</organism>
<evidence type="ECO:0000313" key="1">
    <source>
        <dbReference type="EMBL" id="ETR68151.1"/>
    </source>
</evidence>
<dbReference type="SUPFAM" id="SSF49452">
    <property type="entry name" value="Starch-binding domain-like"/>
    <property type="match status" value="1"/>
</dbReference>
<dbReference type="InterPro" id="IPR013784">
    <property type="entry name" value="Carb-bd-like_fold"/>
</dbReference>
<sequence>MIIIIDSCQSGSFIDVLIDEKRMIITSTDQDQEALFSKEGNESFSHYFWNEIKSNKYLDTAFFMAKNFVKKSQTACIEADGLTQSYKEDNIAANDICLRIDNNCQKDEGPPCNTTEPDAFEPDDTYQQAKMIITDYTQCHNLYYENNNPDEDWIIVFAPDKPKKLQLLNPGKNCDPLIKLYDFSHPESEPITLDDGLTGENEIHEIQGHYYAKISNYNTKLSENTSYLLKISKTTGTGNGSVYGCVINASDPHWKEGCDCQSCGTPIDNVIITIKGAKTYTPVYKKNDIAGMYYISGLDVGTYEITAIAHGYIKFSESIEIKQYNLTQKDIVFKSITCDLNGDNSVDLKDVIIDLTIIAGISSDNVRDDYKTSGADIDNNHTIGLAEVIYLIQKLTK</sequence>
<dbReference type="Gene3D" id="2.60.40.1120">
    <property type="entry name" value="Carboxypeptidase-like, regulatory domain"/>
    <property type="match status" value="1"/>
</dbReference>
<proteinExistence type="predicted"/>
<gene>
    <name evidence="1" type="ORF">OMM_04736</name>
</gene>
<protein>
    <recommendedName>
        <fullName evidence="3">Dockerin domain-containing protein</fullName>
    </recommendedName>
</protein>
<dbReference type="AlphaFoldDB" id="A0A1V1NZZ9"/>
<dbReference type="GO" id="GO:0030246">
    <property type="term" value="F:carbohydrate binding"/>
    <property type="evidence" value="ECO:0007669"/>
    <property type="project" value="InterPro"/>
</dbReference>
<dbReference type="EMBL" id="ATBP01001056">
    <property type="protein sequence ID" value="ETR68151.1"/>
    <property type="molecule type" value="Genomic_DNA"/>
</dbReference>
<name>A0A1V1NZZ9_9BACT</name>
<accession>A0A1V1NZZ9</accession>
<comment type="caution">
    <text evidence="1">The sequence shown here is derived from an EMBL/GenBank/DDBJ whole genome shotgun (WGS) entry which is preliminary data.</text>
</comment>
<reference evidence="2" key="1">
    <citation type="submission" date="2012-11" db="EMBL/GenBank/DDBJ databases">
        <authorList>
            <person name="Lucero-Rivera Y.E."/>
            <person name="Tovar-Ramirez D."/>
        </authorList>
    </citation>
    <scope>NUCLEOTIDE SEQUENCE [LARGE SCALE GENOMIC DNA]</scope>
    <source>
        <strain evidence="2">Araruama</strain>
    </source>
</reference>
<evidence type="ECO:0000313" key="2">
    <source>
        <dbReference type="Proteomes" id="UP000189670"/>
    </source>
</evidence>